<dbReference type="EMBL" id="MT143273">
    <property type="protein sequence ID" value="QJA94940.1"/>
    <property type="molecule type" value="Genomic_DNA"/>
</dbReference>
<sequence length="122" mass="14214">MKNKKNRSTLSKNREVTKKIIVPMFWLLAIIWLILIASIAKISQASCNDEYEQCCDSCCDSYAYVPDATKDPFVELMNYYRQSQKVEKCIQNRCVPQYEHCKRLGEDDKSDKKTGCFVNILK</sequence>
<gene>
    <name evidence="2" type="ORF">MM415B03696_0008</name>
</gene>
<keyword evidence="1" id="KW-0472">Membrane</keyword>
<evidence type="ECO:0000256" key="1">
    <source>
        <dbReference type="SAM" id="Phobius"/>
    </source>
</evidence>
<evidence type="ECO:0000313" key="2">
    <source>
        <dbReference type="EMBL" id="QJA94940.1"/>
    </source>
</evidence>
<protein>
    <recommendedName>
        <fullName evidence="3">Transmembrane protein</fullName>
    </recommendedName>
</protein>
<organism evidence="2">
    <name type="scientific">viral metagenome</name>
    <dbReference type="NCBI Taxonomy" id="1070528"/>
    <lineage>
        <taxon>unclassified sequences</taxon>
        <taxon>metagenomes</taxon>
        <taxon>organismal metagenomes</taxon>
    </lineage>
</organism>
<dbReference type="AlphaFoldDB" id="A0A6M3LJC1"/>
<evidence type="ECO:0008006" key="3">
    <source>
        <dbReference type="Google" id="ProtNLM"/>
    </source>
</evidence>
<keyword evidence="1" id="KW-0812">Transmembrane</keyword>
<name>A0A6M3LJC1_9ZZZZ</name>
<reference evidence="2" key="1">
    <citation type="submission" date="2020-03" db="EMBL/GenBank/DDBJ databases">
        <title>The deep terrestrial virosphere.</title>
        <authorList>
            <person name="Holmfeldt K."/>
            <person name="Nilsson E."/>
            <person name="Simone D."/>
            <person name="Lopez-Fernandez M."/>
            <person name="Wu X."/>
            <person name="de Brujin I."/>
            <person name="Lundin D."/>
            <person name="Andersson A."/>
            <person name="Bertilsson S."/>
            <person name="Dopson M."/>
        </authorList>
    </citation>
    <scope>NUCLEOTIDE SEQUENCE</scope>
    <source>
        <strain evidence="2">MM415B03696</strain>
    </source>
</reference>
<keyword evidence="1" id="KW-1133">Transmembrane helix</keyword>
<proteinExistence type="predicted"/>
<accession>A0A6M3LJC1</accession>
<feature type="transmembrane region" description="Helical" evidence="1">
    <location>
        <begin position="20"/>
        <end position="40"/>
    </location>
</feature>